<sequence>MTASDAPVFIVTGASRGLGYNIAEKLLAAPISAKVVAVARSEAGMAMLAQEYPGQVEYVTGDLANYDTGVKAVQTAIEKFGSLSGIVFNAAVISPVATIATTDIEAFKKLFDVNFFSILTTLKAAIPYLRESKGKVVLVSSEASYESHFYGWEAYGSSKACVNHLAATLAGEEPDIFAISVDPGVMDSAMQQEIREQHGNKMKDEHHEYLIKIKEDGSIPSTNPPATVISNLVVQGPMELSGTYYAFNSPTLSPYLTV</sequence>
<dbReference type="EMBL" id="KV454290">
    <property type="protein sequence ID" value="ODQ75721.1"/>
    <property type="molecule type" value="Genomic_DNA"/>
</dbReference>
<name>A0A1E3QDG2_LIPST</name>
<dbReference type="OrthoDB" id="153074at2759"/>
<evidence type="ECO:0000259" key="4">
    <source>
        <dbReference type="SMART" id="SM00822"/>
    </source>
</evidence>
<evidence type="ECO:0000313" key="6">
    <source>
        <dbReference type="Proteomes" id="UP000094385"/>
    </source>
</evidence>
<dbReference type="InterPro" id="IPR057326">
    <property type="entry name" value="KR_dom"/>
</dbReference>
<feature type="domain" description="Ketoreductase" evidence="4">
    <location>
        <begin position="7"/>
        <end position="189"/>
    </location>
</feature>
<dbReference type="PANTHER" id="PTHR43008">
    <property type="entry name" value="BENZIL REDUCTASE"/>
    <property type="match status" value="1"/>
</dbReference>
<accession>A0A1E3QDG2</accession>
<dbReference type="AlphaFoldDB" id="A0A1E3QDG2"/>
<dbReference type="Proteomes" id="UP000094385">
    <property type="component" value="Unassembled WGS sequence"/>
</dbReference>
<evidence type="ECO:0000256" key="2">
    <source>
        <dbReference type="ARBA" id="ARBA00022857"/>
    </source>
</evidence>
<dbReference type="InterPro" id="IPR036291">
    <property type="entry name" value="NAD(P)-bd_dom_sf"/>
</dbReference>
<dbReference type="Gene3D" id="3.40.50.720">
    <property type="entry name" value="NAD(P)-binding Rossmann-like Domain"/>
    <property type="match status" value="1"/>
</dbReference>
<dbReference type="STRING" id="675824.A0A1E3QDG2"/>
<dbReference type="FunFam" id="3.40.50.720:FF:000281">
    <property type="entry name" value="Uncharacterized oxidoreductase YIR035C"/>
    <property type="match status" value="1"/>
</dbReference>
<keyword evidence="2" id="KW-0521">NADP</keyword>
<comment type="similarity">
    <text evidence="1">Belongs to the short-chain dehydrogenases/reductases (SDR) family.</text>
</comment>
<organism evidence="5 6">
    <name type="scientific">Lipomyces starkeyi NRRL Y-11557</name>
    <dbReference type="NCBI Taxonomy" id="675824"/>
    <lineage>
        <taxon>Eukaryota</taxon>
        <taxon>Fungi</taxon>
        <taxon>Dikarya</taxon>
        <taxon>Ascomycota</taxon>
        <taxon>Saccharomycotina</taxon>
        <taxon>Lipomycetes</taxon>
        <taxon>Lipomycetales</taxon>
        <taxon>Lipomycetaceae</taxon>
        <taxon>Lipomyces</taxon>
    </lineage>
</organism>
<protein>
    <recommendedName>
        <fullName evidence="4">Ketoreductase domain-containing protein</fullName>
    </recommendedName>
</protein>
<dbReference type="Pfam" id="PF00106">
    <property type="entry name" value="adh_short"/>
    <property type="match status" value="1"/>
</dbReference>
<keyword evidence="3" id="KW-0560">Oxidoreductase</keyword>
<reference evidence="5 6" key="1">
    <citation type="journal article" date="2016" name="Proc. Natl. Acad. Sci. U.S.A.">
        <title>Comparative genomics of biotechnologically important yeasts.</title>
        <authorList>
            <person name="Riley R."/>
            <person name="Haridas S."/>
            <person name="Wolfe K.H."/>
            <person name="Lopes M.R."/>
            <person name="Hittinger C.T."/>
            <person name="Goeker M."/>
            <person name="Salamov A.A."/>
            <person name="Wisecaver J.H."/>
            <person name="Long T.M."/>
            <person name="Calvey C.H."/>
            <person name="Aerts A.L."/>
            <person name="Barry K.W."/>
            <person name="Choi C."/>
            <person name="Clum A."/>
            <person name="Coughlan A.Y."/>
            <person name="Deshpande S."/>
            <person name="Douglass A.P."/>
            <person name="Hanson S.J."/>
            <person name="Klenk H.-P."/>
            <person name="LaButti K.M."/>
            <person name="Lapidus A."/>
            <person name="Lindquist E.A."/>
            <person name="Lipzen A.M."/>
            <person name="Meier-Kolthoff J.P."/>
            <person name="Ohm R.A."/>
            <person name="Otillar R.P."/>
            <person name="Pangilinan J.L."/>
            <person name="Peng Y."/>
            <person name="Rokas A."/>
            <person name="Rosa C.A."/>
            <person name="Scheuner C."/>
            <person name="Sibirny A.A."/>
            <person name="Slot J.C."/>
            <person name="Stielow J.B."/>
            <person name="Sun H."/>
            <person name="Kurtzman C.P."/>
            <person name="Blackwell M."/>
            <person name="Grigoriev I.V."/>
            <person name="Jeffries T.W."/>
        </authorList>
    </citation>
    <scope>NUCLEOTIDE SEQUENCE [LARGE SCALE GENOMIC DNA]</scope>
    <source>
        <strain evidence="5 6">NRRL Y-11557</strain>
    </source>
</reference>
<proteinExistence type="inferred from homology"/>
<dbReference type="PANTHER" id="PTHR43008:SF8">
    <property type="entry name" value="BENZIL REDUCTASE ((S)-BENZOIN FORMING) IRC24"/>
    <property type="match status" value="1"/>
</dbReference>
<dbReference type="PRINTS" id="PR00081">
    <property type="entry name" value="GDHRDH"/>
</dbReference>
<gene>
    <name evidence="5" type="ORF">LIPSTDRAFT_68339</name>
</gene>
<evidence type="ECO:0000256" key="1">
    <source>
        <dbReference type="ARBA" id="ARBA00006484"/>
    </source>
</evidence>
<dbReference type="GO" id="GO:0050664">
    <property type="term" value="F:oxidoreductase activity, acting on NAD(P)H, oxygen as acceptor"/>
    <property type="evidence" value="ECO:0007669"/>
    <property type="project" value="TreeGrafter"/>
</dbReference>
<dbReference type="SMART" id="SM00822">
    <property type="entry name" value="PKS_KR"/>
    <property type="match status" value="1"/>
</dbReference>
<evidence type="ECO:0000256" key="3">
    <source>
        <dbReference type="ARBA" id="ARBA00023002"/>
    </source>
</evidence>
<dbReference type="SUPFAM" id="SSF51735">
    <property type="entry name" value="NAD(P)-binding Rossmann-fold domains"/>
    <property type="match status" value="1"/>
</dbReference>
<keyword evidence="6" id="KW-1185">Reference proteome</keyword>
<evidence type="ECO:0000313" key="5">
    <source>
        <dbReference type="EMBL" id="ODQ75721.1"/>
    </source>
</evidence>
<dbReference type="InterPro" id="IPR002347">
    <property type="entry name" value="SDR_fam"/>
</dbReference>